<name>A0A166HCL6_9AGAM</name>
<keyword evidence="8" id="KW-1185">Reference proteome</keyword>
<dbReference type="OrthoDB" id="7318948at2759"/>
<dbReference type="PANTHER" id="PTHR10253">
    <property type="entry name" value="POLYCOMB PROTEIN"/>
    <property type="match status" value="1"/>
</dbReference>
<dbReference type="PROSITE" id="PS50294">
    <property type="entry name" value="WD_REPEATS_REGION"/>
    <property type="match status" value="2"/>
</dbReference>
<keyword evidence="5" id="KW-0804">Transcription</keyword>
<evidence type="ECO:0000256" key="2">
    <source>
        <dbReference type="ARBA" id="ARBA00022574"/>
    </source>
</evidence>
<dbReference type="SMART" id="SM00320">
    <property type="entry name" value="WD40"/>
    <property type="match status" value="2"/>
</dbReference>
<gene>
    <name evidence="7" type="ORF">SISSUDRAFT_1058349</name>
</gene>
<evidence type="ECO:0000313" key="8">
    <source>
        <dbReference type="Proteomes" id="UP000076798"/>
    </source>
</evidence>
<reference evidence="7 8" key="1">
    <citation type="journal article" date="2016" name="Mol. Biol. Evol.">
        <title>Comparative Genomics of Early-Diverging Mushroom-Forming Fungi Provides Insights into the Origins of Lignocellulose Decay Capabilities.</title>
        <authorList>
            <person name="Nagy L.G."/>
            <person name="Riley R."/>
            <person name="Tritt A."/>
            <person name="Adam C."/>
            <person name="Daum C."/>
            <person name="Floudas D."/>
            <person name="Sun H."/>
            <person name="Yadav J.S."/>
            <person name="Pangilinan J."/>
            <person name="Larsson K.H."/>
            <person name="Matsuura K."/>
            <person name="Barry K."/>
            <person name="Labutti K."/>
            <person name="Kuo R."/>
            <person name="Ohm R.A."/>
            <person name="Bhattacharya S.S."/>
            <person name="Shirouzu T."/>
            <person name="Yoshinaga Y."/>
            <person name="Martin F.M."/>
            <person name="Grigoriev I.V."/>
            <person name="Hibbett D.S."/>
        </authorList>
    </citation>
    <scope>NUCLEOTIDE SEQUENCE [LARGE SCALE GENOMIC DNA]</scope>
    <source>
        <strain evidence="7 8">HHB10207 ss-3</strain>
    </source>
</reference>
<keyword evidence="4" id="KW-0805">Transcription regulation</keyword>
<evidence type="ECO:0000256" key="3">
    <source>
        <dbReference type="ARBA" id="ARBA00022737"/>
    </source>
</evidence>
<accession>A0A166HCL6</accession>
<dbReference type="EMBL" id="KV428012">
    <property type="protein sequence ID" value="KZT42568.1"/>
    <property type="molecule type" value="Genomic_DNA"/>
</dbReference>
<evidence type="ECO:0000313" key="7">
    <source>
        <dbReference type="EMBL" id="KZT42568.1"/>
    </source>
</evidence>
<evidence type="ECO:0000256" key="1">
    <source>
        <dbReference type="ARBA" id="ARBA00008075"/>
    </source>
</evidence>
<dbReference type="InterPro" id="IPR051243">
    <property type="entry name" value="PcG_WD-repeat"/>
</dbReference>
<keyword evidence="2 6" id="KW-0853">WD repeat</keyword>
<feature type="repeat" description="WD" evidence="6">
    <location>
        <begin position="210"/>
        <end position="251"/>
    </location>
</feature>
<dbReference type="InterPro" id="IPR015943">
    <property type="entry name" value="WD40/YVTN_repeat-like_dom_sf"/>
</dbReference>
<dbReference type="Gene3D" id="2.130.10.10">
    <property type="entry name" value="YVTN repeat-like/Quinoprotein amine dehydrogenase"/>
    <property type="match status" value="1"/>
</dbReference>
<dbReference type="AlphaFoldDB" id="A0A166HCL6"/>
<dbReference type="SUPFAM" id="SSF50978">
    <property type="entry name" value="WD40 repeat-like"/>
    <property type="match status" value="1"/>
</dbReference>
<dbReference type="InterPro" id="IPR036322">
    <property type="entry name" value="WD40_repeat_dom_sf"/>
</dbReference>
<sequence>MSGALPNYRLHSKVAIFNTEQSLPLNESYNLVSFFPWSPSDDLSLLVRHHHNGRDQLKAVLNTWANVAVVYRTTGELLMMALEEEGPPDVLTTIRLDENTVVSALNWSLDLMTFHPLILFAADQNLYVWDVVSQIRRSALVGHGGEITSIVVHPNDPGLVATTSRDLTIRIWRLNMSDDPDFRLPYPDRTLRLLSRDQGMCCAVLHGGRGASHEGAVLHTDFHPSLPLIASCGLDRRVKIWRVPSVRHTVEAEYGYGCQKTLHKDDRPLFTSTLMHSSQIVRVKWLSRDILLTQAAPSLLPSPFQAYGSIMVWRWLALDRFLPLIESPARWREARGCISDYKDSSSYKIISQHEIPTNCGKLCLYQKGGKTPFMVFPEKRGFVLSSLANLAPNMALGDVTTRPSRLVGHLIAIPNQAVASPLIKSCDLSSSGKFLIGVGNGIWVYCTESNPTLTI</sequence>
<dbReference type="Pfam" id="PF00400">
    <property type="entry name" value="WD40"/>
    <property type="match status" value="2"/>
</dbReference>
<evidence type="ECO:0000256" key="5">
    <source>
        <dbReference type="ARBA" id="ARBA00023163"/>
    </source>
</evidence>
<organism evidence="7 8">
    <name type="scientific">Sistotremastrum suecicum HHB10207 ss-3</name>
    <dbReference type="NCBI Taxonomy" id="1314776"/>
    <lineage>
        <taxon>Eukaryota</taxon>
        <taxon>Fungi</taxon>
        <taxon>Dikarya</taxon>
        <taxon>Basidiomycota</taxon>
        <taxon>Agaricomycotina</taxon>
        <taxon>Agaricomycetes</taxon>
        <taxon>Sistotremastrales</taxon>
        <taxon>Sistotremastraceae</taxon>
        <taxon>Sistotremastrum</taxon>
    </lineage>
</organism>
<dbReference type="InterPro" id="IPR001680">
    <property type="entry name" value="WD40_rpt"/>
</dbReference>
<keyword evidence="3" id="KW-0677">Repeat</keyword>
<comment type="similarity">
    <text evidence="1">Belongs to the WD repeat ESC family.</text>
</comment>
<dbReference type="PROSITE" id="PS50082">
    <property type="entry name" value="WD_REPEATS_2"/>
    <property type="match status" value="2"/>
</dbReference>
<dbReference type="Proteomes" id="UP000076798">
    <property type="component" value="Unassembled WGS sequence"/>
</dbReference>
<protein>
    <submittedName>
        <fullName evidence="7">Uncharacterized protein</fullName>
    </submittedName>
</protein>
<evidence type="ECO:0000256" key="4">
    <source>
        <dbReference type="ARBA" id="ARBA00023015"/>
    </source>
</evidence>
<feature type="repeat" description="WD" evidence="6">
    <location>
        <begin position="140"/>
        <end position="175"/>
    </location>
</feature>
<proteinExistence type="inferred from homology"/>
<dbReference type="STRING" id="1314776.A0A166HCL6"/>
<evidence type="ECO:0000256" key="6">
    <source>
        <dbReference type="PROSITE-ProRule" id="PRU00221"/>
    </source>
</evidence>